<dbReference type="EMBL" id="BK015613">
    <property type="protein sequence ID" value="DAE15888.1"/>
    <property type="molecule type" value="Genomic_DNA"/>
</dbReference>
<protein>
    <submittedName>
        <fullName evidence="2">Uncharacterized protein</fullName>
    </submittedName>
</protein>
<accession>A0A8S5QA27</accession>
<reference evidence="2" key="1">
    <citation type="journal article" date="2021" name="Proc. Natl. Acad. Sci. U.S.A.">
        <title>A Catalog of Tens of Thousands of Viruses from Human Metagenomes Reveals Hidden Associations with Chronic Diseases.</title>
        <authorList>
            <person name="Tisza M.J."/>
            <person name="Buck C.B."/>
        </authorList>
    </citation>
    <scope>NUCLEOTIDE SEQUENCE</scope>
    <source>
        <strain evidence="2">Ctu9a31</strain>
    </source>
</reference>
<feature type="compositionally biased region" description="Basic and acidic residues" evidence="1">
    <location>
        <begin position="102"/>
        <end position="112"/>
    </location>
</feature>
<evidence type="ECO:0000256" key="1">
    <source>
        <dbReference type="SAM" id="MobiDB-lite"/>
    </source>
</evidence>
<evidence type="ECO:0000313" key="2">
    <source>
        <dbReference type="EMBL" id="DAE15888.1"/>
    </source>
</evidence>
<proteinExistence type="predicted"/>
<feature type="region of interest" description="Disordered" evidence="1">
    <location>
        <begin position="140"/>
        <end position="160"/>
    </location>
</feature>
<name>A0A8S5QA27_9CAUD</name>
<organism evidence="2">
    <name type="scientific">Siphoviridae sp. ctu9a31</name>
    <dbReference type="NCBI Taxonomy" id="2825712"/>
    <lineage>
        <taxon>Viruses</taxon>
        <taxon>Duplodnaviria</taxon>
        <taxon>Heunggongvirae</taxon>
        <taxon>Uroviricota</taxon>
        <taxon>Caudoviricetes</taxon>
    </lineage>
</organism>
<feature type="region of interest" description="Disordered" evidence="1">
    <location>
        <begin position="89"/>
        <end position="112"/>
    </location>
</feature>
<sequence length="160" mass="18986">MKPKNCIYPDCLNCALDDCSYNTLEQPDIIQQNKLDKEIAFRNKLEQLEPRQRAKVIYDRMYEQTEKGKARRRRYNQSEAHRIAQKKYFQTGKGKAAQKRYKQSEKGKAAEQRKNIKRIETGKNAIYCKRYREKKKREAMLNEQVGTTKISRTNDESSVK</sequence>